<dbReference type="Proteomes" id="UP000286931">
    <property type="component" value="Unassembled WGS sequence"/>
</dbReference>
<accession>A0A401YID8</accession>
<feature type="region of interest" description="Disordered" evidence="1">
    <location>
        <begin position="117"/>
        <end position="138"/>
    </location>
</feature>
<dbReference type="Pfam" id="PF25673">
    <property type="entry name" value="Terminase_7"/>
    <property type="match status" value="1"/>
</dbReference>
<keyword evidence="3" id="KW-1185">Reference proteome</keyword>
<evidence type="ECO:0000313" key="2">
    <source>
        <dbReference type="EMBL" id="GCD94374.1"/>
    </source>
</evidence>
<sequence length="138" mass="15831">MPGHGPLPKSPAKRRRKNADPIAPRKLVPDAELRGPDLPDDALPDPEPWHPRTVGWWQTWRRSAQAREFPETDWDFLIDTALIHHTMGTKGRWDFASELRLLAAKFGATVEDRARLRMTSRSLTTKPRPAGRGRKRRT</sequence>
<organism evidence="2 3">
    <name type="scientific">Embleya hyalina</name>
    <dbReference type="NCBI Taxonomy" id="516124"/>
    <lineage>
        <taxon>Bacteria</taxon>
        <taxon>Bacillati</taxon>
        <taxon>Actinomycetota</taxon>
        <taxon>Actinomycetes</taxon>
        <taxon>Kitasatosporales</taxon>
        <taxon>Streptomycetaceae</taxon>
        <taxon>Embleya</taxon>
    </lineage>
</organism>
<protein>
    <recommendedName>
        <fullName evidence="4">Terminase small subunit</fullName>
    </recommendedName>
</protein>
<dbReference type="RefSeq" id="WP_246126579.1">
    <property type="nucleotide sequence ID" value="NZ_BIFH01000015.1"/>
</dbReference>
<dbReference type="AlphaFoldDB" id="A0A401YID8"/>
<name>A0A401YID8_9ACTN</name>
<evidence type="ECO:0000313" key="3">
    <source>
        <dbReference type="Proteomes" id="UP000286931"/>
    </source>
</evidence>
<comment type="caution">
    <text evidence="2">The sequence shown here is derived from an EMBL/GenBank/DDBJ whole genome shotgun (WGS) entry which is preliminary data.</text>
</comment>
<feature type="compositionally biased region" description="Basic residues" evidence="1">
    <location>
        <begin position="129"/>
        <end position="138"/>
    </location>
</feature>
<feature type="region of interest" description="Disordered" evidence="1">
    <location>
        <begin position="1"/>
        <end position="49"/>
    </location>
</feature>
<dbReference type="InterPro" id="IPR057972">
    <property type="entry name" value="Terminase_7"/>
</dbReference>
<feature type="compositionally biased region" description="Basic and acidic residues" evidence="1">
    <location>
        <begin position="27"/>
        <end position="37"/>
    </location>
</feature>
<reference evidence="2 3" key="1">
    <citation type="submission" date="2018-12" db="EMBL/GenBank/DDBJ databases">
        <title>Draft genome sequence of Embleya hyalina NBRC 13850T.</title>
        <authorList>
            <person name="Komaki H."/>
            <person name="Hosoyama A."/>
            <person name="Kimura A."/>
            <person name="Ichikawa N."/>
            <person name="Tamura T."/>
        </authorList>
    </citation>
    <scope>NUCLEOTIDE SEQUENCE [LARGE SCALE GENOMIC DNA]</scope>
    <source>
        <strain evidence="2 3">NBRC 13850</strain>
    </source>
</reference>
<proteinExistence type="predicted"/>
<evidence type="ECO:0008006" key="4">
    <source>
        <dbReference type="Google" id="ProtNLM"/>
    </source>
</evidence>
<gene>
    <name evidence="2" type="ORF">EHYA_02035</name>
</gene>
<evidence type="ECO:0000256" key="1">
    <source>
        <dbReference type="SAM" id="MobiDB-lite"/>
    </source>
</evidence>
<dbReference type="EMBL" id="BIFH01000015">
    <property type="protein sequence ID" value="GCD94374.1"/>
    <property type="molecule type" value="Genomic_DNA"/>
</dbReference>